<evidence type="ECO:0000256" key="1">
    <source>
        <dbReference type="ARBA" id="ARBA00004651"/>
    </source>
</evidence>
<reference evidence="9" key="1">
    <citation type="submission" date="2021-03" db="EMBL/GenBank/DDBJ databases">
        <title>Chromosome level genome of the anhydrobiotic midge Polypedilum vanderplanki.</title>
        <authorList>
            <person name="Yoshida Y."/>
            <person name="Kikawada T."/>
            <person name="Gusev O."/>
        </authorList>
    </citation>
    <scope>NUCLEOTIDE SEQUENCE</scope>
    <source>
        <strain evidence="9">NIAS01</strain>
        <tissue evidence="9">Whole body or cell culture</tissue>
    </source>
</reference>
<gene>
    <name evidence="9" type="ORF">PVAND_007684</name>
</gene>
<feature type="transmembrane region" description="Helical" evidence="8">
    <location>
        <begin position="391"/>
        <end position="414"/>
    </location>
</feature>
<keyword evidence="7 8" id="KW-0472">Membrane</keyword>
<dbReference type="PANTHER" id="PTHR11785:SF528">
    <property type="entry name" value="AMINO ACID TRANSPORTER PROTEIN JHI-21"/>
    <property type="match status" value="1"/>
</dbReference>
<dbReference type="Gene3D" id="1.20.1740.10">
    <property type="entry name" value="Amino acid/polyamine transporter I"/>
    <property type="match status" value="1"/>
</dbReference>
<keyword evidence="10" id="KW-1185">Reference proteome</keyword>
<feature type="transmembrane region" description="Helical" evidence="8">
    <location>
        <begin position="336"/>
        <end position="355"/>
    </location>
</feature>
<feature type="transmembrane region" description="Helical" evidence="8">
    <location>
        <begin position="15"/>
        <end position="35"/>
    </location>
</feature>
<dbReference type="EMBL" id="JADBJN010000002">
    <property type="protein sequence ID" value="KAG5677972.1"/>
    <property type="molecule type" value="Genomic_DNA"/>
</dbReference>
<organism evidence="9 10">
    <name type="scientific">Polypedilum vanderplanki</name>
    <name type="common">Sleeping chironomid midge</name>
    <dbReference type="NCBI Taxonomy" id="319348"/>
    <lineage>
        <taxon>Eukaryota</taxon>
        <taxon>Metazoa</taxon>
        <taxon>Ecdysozoa</taxon>
        <taxon>Arthropoda</taxon>
        <taxon>Hexapoda</taxon>
        <taxon>Insecta</taxon>
        <taxon>Pterygota</taxon>
        <taxon>Neoptera</taxon>
        <taxon>Endopterygota</taxon>
        <taxon>Diptera</taxon>
        <taxon>Nematocera</taxon>
        <taxon>Chironomoidea</taxon>
        <taxon>Chironomidae</taxon>
        <taxon>Chironominae</taxon>
        <taxon>Polypedilum</taxon>
        <taxon>Polypedilum</taxon>
    </lineage>
</organism>
<feature type="transmembrane region" description="Helical" evidence="8">
    <location>
        <begin position="83"/>
        <end position="105"/>
    </location>
</feature>
<evidence type="ECO:0000256" key="8">
    <source>
        <dbReference type="SAM" id="Phobius"/>
    </source>
</evidence>
<dbReference type="AlphaFoldDB" id="A0A9J6C734"/>
<dbReference type="PIRSF" id="PIRSF006060">
    <property type="entry name" value="AA_transporter"/>
    <property type="match status" value="1"/>
</dbReference>
<feature type="transmembrane region" description="Helical" evidence="8">
    <location>
        <begin position="239"/>
        <end position="261"/>
    </location>
</feature>
<dbReference type="GO" id="GO:0015179">
    <property type="term" value="F:L-amino acid transmembrane transporter activity"/>
    <property type="evidence" value="ECO:0007669"/>
    <property type="project" value="TreeGrafter"/>
</dbReference>
<evidence type="ECO:0000313" key="10">
    <source>
        <dbReference type="Proteomes" id="UP001107558"/>
    </source>
</evidence>
<feature type="transmembrane region" description="Helical" evidence="8">
    <location>
        <begin position="135"/>
        <end position="154"/>
    </location>
</feature>
<dbReference type="GO" id="GO:0005886">
    <property type="term" value="C:plasma membrane"/>
    <property type="evidence" value="ECO:0007669"/>
    <property type="project" value="UniProtKB-SubCell"/>
</dbReference>
<dbReference type="OrthoDB" id="10062876at2759"/>
<feature type="transmembrane region" description="Helical" evidence="8">
    <location>
        <begin position="47"/>
        <end position="71"/>
    </location>
</feature>
<evidence type="ECO:0000256" key="4">
    <source>
        <dbReference type="ARBA" id="ARBA00022475"/>
    </source>
</evidence>
<evidence type="ECO:0000256" key="2">
    <source>
        <dbReference type="ARBA" id="ARBA00007040"/>
    </source>
</evidence>
<proteinExistence type="inferred from homology"/>
<dbReference type="Proteomes" id="UP001107558">
    <property type="component" value="Chromosome 2"/>
</dbReference>
<comment type="similarity">
    <text evidence="2">Belongs to the amino acid-polyamine-organocation (APC) superfamily. L-type amino acid transporter (LAT) (TC 2.A.3.8) family.</text>
</comment>
<feature type="transmembrane region" description="Helical" evidence="8">
    <location>
        <begin position="166"/>
        <end position="187"/>
    </location>
</feature>
<evidence type="ECO:0000256" key="3">
    <source>
        <dbReference type="ARBA" id="ARBA00022448"/>
    </source>
</evidence>
<keyword evidence="3" id="KW-0813">Transport</keyword>
<keyword evidence="6 8" id="KW-1133">Transmembrane helix</keyword>
<feature type="transmembrane region" description="Helical" evidence="8">
    <location>
        <begin position="420"/>
        <end position="438"/>
    </location>
</feature>
<dbReference type="InterPro" id="IPR050598">
    <property type="entry name" value="AminoAcid_Transporter"/>
</dbReference>
<keyword evidence="4" id="KW-1003">Cell membrane</keyword>
<keyword evidence="5 8" id="KW-0812">Transmembrane</keyword>
<evidence type="ECO:0000256" key="7">
    <source>
        <dbReference type="ARBA" id="ARBA00023136"/>
    </source>
</evidence>
<dbReference type="InterPro" id="IPR002293">
    <property type="entry name" value="AA/rel_permease1"/>
</dbReference>
<feature type="transmembrane region" description="Helical" evidence="8">
    <location>
        <begin position="361"/>
        <end position="379"/>
    </location>
</feature>
<dbReference type="Pfam" id="PF13520">
    <property type="entry name" value="AA_permease_2"/>
    <property type="match status" value="1"/>
</dbReference>
<dbReference type="PANTHER" id="PTHR11785">
    <property type="entry name" value="AMINO ACID TRANSPORTER"/>
    <property type="match status" value="1"/>
</dbReference>
<comment type="caution">
    <text evidence="9">The sequence shown here is derived from an EMBL/GenBank/DDBJ whole genome shotgun (WGS) entry which is preliminary data.</text>
</comment>
<accession>A0A9J6C734</accession>
<evidence type="ECO:0000313" key="9">
    <source>
        <dbReference type="EMBL" id="KAG5677972.1"/>
    </source>
</evidence>
<feature type="transmembrane region" description="Helical" evidence="8">
    <location>
        <begin position="281"/>
        <end position="301"/>
    </location>
</feature>
<name>A0A9J6C734_POLVA</name>
<sequence length="472" mass="51622">MGEDSNNKVVLERKITLWNGVGIIVGSIIGSGIFLSPAGVYTYTESVGFSLVVWCLSGVLSTLGALCYAELGVLITRSGGDYAYLLEAFGPLVGFLRLWIALFIIRPTTQAIVALTFAEYAAKPFFPNCVIPQDLIKLLGAICLCLLTAINCISTKLSMKVQDIFTAGKLIALISIIAMGVYGMIISDTNNFDDAWSGDYDAKKICYAFMQGLFAFGGWNYLNFVTGELQDPYKNLPRAIYIGMPIVTIIYCLTNLAYFAVLTGAEMKASIAVAVTFGNKIFGSLAWLIPIFVALSTFGGVNGVIFTSARLFATGANEGHLPSFFALFHVTKQTPIPSLIFSCLVSLIMIMFGNAFELVNYFSQALWLSIAACVGGLIWMRKTKPDAPRPIKVNIIIPWIFLIICLGLVLTPSFTEPMNLAINILITLSGVPFYFLCVKWKNKPAAYKKVSKSVEKFCQILFSSVFIDEESH</sequence>
<dbReference type="FunFam" id="1.20.1740.10:FF:000003">
    <property type="entry name" value="Y+L amino acid transporter 1 isoform X1"/>
    <property type="match status" value="1"/>
</dbReference>
<evidence type="ECO:0000256" key="6">
    <source>
        <dbReference type="ARBA" id="ARBA00022989"/>
    </source>
</evidence>
<protein>
    <submittedName>
        <fullName evidence="9">Uncharacterized protein</fullName>
    </submittedName>
</protein>
<evidence type="ECO:0000256" key="5">
    <source>
        <dbReference type="ARBA" id="ARBA00022692"/>
    </source>
</evidence>
<feature type="transmembrane region" description="Helical" evidence="8">
    <location>
        <begin position="207"/>
        <end position="227"/>
    </location>
</feature>
<comment type="subcellular location">
    <subcellularLocation>
        <location evidence="1">Cell membrane</location>
        <topology evidence="1">Multi-pass membrane protein</topology>
    </subcellularLocation>
</comment>